<reference evidence="2" key="1">
    <citation type="submission" date="2022-08" db="EMBL/GenBank/DDBJ databases">
        <authorList>
            <person name="Deng Y."/>
            <person name="Han X.-F."/>
            <person name="Zhang Y.-Q."/>
        </authorList>
    </citation>
    <scope>NUCLEOTIDE SEQUENCE</scope>
    <source>
        <strain evidence="2">CPCC 203386</strain>
    </source>
</reference>
<feature type="domain" description="AB hydrolase-1" evidence="1">
    <location>
        <begin position="24"/>
        <end position="258"/>
    </location>
</feature>
<gene>
    <name evidence="2" type="ORF">N1032_04280</name>
</gene>
<dbReference type="Proteomes" id="UP001165586">
    <property type="component" value="Unassembled WGS sequence"/>
</dbReference>
<proteinExistence type="predicted"/>
<evidence type="ECO:0000259" key="1">
    <source>
        <dbReference type="Pfam" id="PF12697"/>
    </source>
</evidence>
<dbReference type="InterPro" id="IPR029058">
    <property type="entry name" value="AB_hydrolase_fold"/>
</dbReference>
<dbReference type="GO" id="GO:0016787">
    <property type="term" value="F:hydrolase activity"/>
    <property type="evidence" value="ECO:0007669"/>
    <property type="project" value="UniProtKB-KW"/>
</dbReference>
<dbReference type="InterPro" id="IPR000073">
    <property type="entry name" value="AB_hydrolase_1"/>
</dbReference>
<evidence type="ECO:0000313" key="3">
    <source>
        <dbReference type="Proteomes" id="UP001165586"/>
    </source>
</evidence>
<dbReference type="EMBL" id="JANLCJ010000001">
    <property type="protein sequence ID" value="MCS5732958.1"/>
    <property type="molecule type" value="Genomic_DNA"/>
</dbReference>
<comment type="caution">
    <text evidence="2">The sequence shown here is derived from an EMBL/GenBank/DDBJ whole genome shotgun (WGS) entry which is preliminary data.</text>
</comment>
<evidence type="ECO:0000313" key="2">
    <source>
        <dbReference type="EMBL" id="MCS5732958.1"/>
    </source>
</evidence>
<dbReference type="Pfam" id="PF12697">
    <property type="entry name" value="Abhydrolase_6"/>
    <property type="match status" value="1"/>
</dbReference>
<sequence>MTDYTTSSRGDRVAYDVRGDGPALVFVTGAGADRAGDPVLTRTAELAASRGLTTLTFDRLGRGESRDVADGPLDLDRELEALRAVIDVAGSLAVLCGHSSGCAIALRAADAGLPVMGLALWEGPLAAAAAATREWRDEFERRLDSGDLAAAQEQYMRDMPPEWLEGAKNSGAWESIIAGAPALRADAQALVWATAALENGGLGGIRVPVLAMYAEQTFPGMFEAAERVALAVSTTTVREMPGAHHTWEPESMAAELAEFVRACAATD</sequence>
<dbReference type="Gene3D" id="3.40.50.1820">
    <property type="entry name" value="alpha/beta hydrolase"/>
    <property type="match status" value="1"/>
</dbReference>
<organism evidence="2 3">
    <name type="scientific">Herbiconiux daphne</name>
    <dbReference type="NCBI Taxonomy" id="2970914"/>
    <lineage>
        <taxon>Bacteria</taxon>
        <taxon>Bacillati</taxon>
        <taxon>Actinomycetota</taxon>
        <taxon>Actinomycetes</taxon>
        <taxon>Micrococcales</taxon>
        <taxon>Microbacteriaceae</taxon>
        <taxon>Herbiconiux</taxon>
    </lineage>
</organism>
<dbReference type="SUPFAM" id="SSF53474">
    <property type="entry name" value="alpha/beta-Hydrolases"/>
    <property type="match status" value="1"/>
</dbReference>
<protein>
    <submittedName>
        <fullName evidence="2">Alpha/beta hydrolase</fullName>
    </submittedName>
</protein>
<name>A0ABT2GYG1_9MICO</name>
<dbReference type="RefSeq" id="WP_259537680.1">
    <property type="nucleotide sequence ID" value="NZ_JANLCJ010000001.1"/>
</dbReference>
<keyword evidence="2" id="KW-0378">Hydrolase</keyword>
<keyword evidence="3" id="KW-1185">Reference proteome</keyword>
<accession>A0ABT2GYG1</accession>